<dbReference type="InterPro" id="IPR017451">
    <property type="entry name" value="F-box-assoc_interact_dom"/>
</dbReference>
<dbReference type="InterPro" id="IPR006527">
    <property type="entry name" value="F-box-assoc_dom_typ1"/>
</dbReference>
<dbReference type="NCBIfam" id="TIGR01640">
    <property type="entry name" value="F_box_assoc_1"/>
    <property type="match status" value="1"/>
</dbReference>
<sequence length="316" mass="36297">MDFTSRFDLPNMEYFSLVNSCNGLVCLSGGEDEEEEESIYVCNPVLGEYITIQLPEESSWRCYGSFGLGFSSRSNEFKVLRTFRDENFGLLRNRTHTVKAEIYTLGTGSWRSIENVPDDIDISFLGFNSFLHGTLHWATIKGYPKFCCKIICFNFEEELFGEIPVPPQFEPDFGSGDAHHQLKLGVYDGCLSACCFRGDGAWEFDIWVMKEYGVKESWVTQFRIDAYEAYCETDFYIEEDNITGCYPLIFLKNGEIMFSFNNQFVVSYNLERETLRDTGLFHTTGEFDAVGYTPCFVSLEDVVKGEQITRYSTMLL</sequence>
<evidence type="ECO:0000313" key="3">
    <source>
        <dbReference type="Proteomes" id="UP000187203"/>
    </source>
</evidence>
<protein>
    <recommendedName>
        <fullName evidence="1">F-box associated beta-propeller type 1 domain-containing protein</fullName>
    </recommendedName>
</protein>
<keyword evidence="3" id="KW-1185">Reference proteome</keyword>
<dbReference type="PANTHER" id="PTHR31672:SF13">
    <property type="entry name" value="F-BOX PROTEIN CPR30-LIKE"/>
    <property type="match status" value="1"/>
</dbReference>
<dbReference type="STRING" id="93759.A0A1R3JUE4"/>
<dbReference type="EMBL" id="AWUE01015342">
    <property type="protein sequence ID" value="OMO98371.1"/>
    <property type="molecule type" value="Genomic_DNA"/>
</dbReference>
<gene>
    <name evidence="2" type="ORF">COLO4_13964</name>
</gene>
<evidence type="ECO:0000259" key="1">
    <source>
        <dbReference type="Pfam" id="PF07734"/>
    </source>
</evidence>
<evidence type="ECO:0000313" key="2">
    <source>
        <dbReference type="EMBL" id="OMO98371.1"/>
    </source>
</evidence>
<organism evidence="2 3">
    <name type="scientific">Corchorus olitorius</name>
    <dbReference type="NCBI Taxonomy" id="93759"/>
    <lineage>
        <taxon>Eukaryota</taxon>
        <taxon>Viridiplantae</taxon>
        <taxon>Streptophyta</taxon>
        <taxon>Embryophyta</taxon>
        <taxon>Tracheophyta</taxon>
        <taxon>Spermatophyta</taxon>
        <taxon>Magnoliopsida</taxon>
        <taxon>eudicotyledons</taxon>
        <taxon>Gunneridae</taxon>
        <taxon>Pentapetalae</taxon>
        <taxon>rosids</taxon>
        <taxon>malvids</taxon>
        <taxon>Malvales</taxon>
        <taxon>Malvaceae</taxon>
        <taxon>Grewioideae</taxon>
        <taxon>Apeibeae</taxon>
        <taxon>Corchorus</taxon>
    </lineage>
</organism>
<proteinExistence type="predicted"/>
<dbReference type="InterPro" id="IPR050796">
    <property type="entry name" value="SCF_F-box_component"/>
</dbReference>
<reference evidence="3" key="1">
    <citation type="submission" date="2013-09" db="EMBL/GenBank/DDBJ databases">
        <title>Corchorus olitorius genome sequencing.</title>
        <authorList>
            <person name="Alam M."/>
            <person name="Haque M.S."/>
            <person name="Islam M.S."/>
            <person name="Emdad E.M."/>
            <person name="Islam M.M."/>
            <person name="Ahmed B."/>
            <person name="Halim A."/>
            <person name="Hossen Q.M.M."/>
            <person name="Hossain M.Z."/>
            <person name="Ahmed R."/>
            <person name="Khan M.M."/>
            <person name="Islam R."/>
            <person name="Rashid M.M."/>
            <person name="Khan S.A."/>
            <person name="Rahman M.S."/>
            <person name="Alam M."/>
            <person name="Yahiya A.S."/>
            <person name="Khan M.S."/>
            <person name="Azam M.S."/>
            <person name="Haque T."/>
            <person name="Lashkar M.Z.H."/>
            <person name="Akhand A.I."/>
            <person name="Morshed G."/>
            <person name="Roy S."/>
            <person name="Uddin K.S."/>
            <person name="Rabeya T."/>
            <person name="Hossain A.S."/>
            <person name="Chowdhury A."/>
            <person name="Snigdha A.R."/>
            <person name="Mortoza M.S."/>
            <person name="Matin S.A."/>
            <person name="Hoque S.M.E."/>
            <person name="Islam M.K."/>
            <person name="Roy D.K."/>
            <person name="Haider R."/>
            <person name="Moosa M.M."/>
            <person name="Elias S.M."/>
            <person name="Hasan A.M."/>
            <person name="Jahan S."/>
            <person name="Shafiuddin M."/>
            <person name="Mahmood N."/>
            <person name="Shommy N.S."/>
        </authorList>
    </citation>
    <scope>NUCLEOTIDE SEQUENCE [LARGE SCALE GENOMIC DNA]</scope>
    <source>
        <strain evidence="3">cv. O-4</strain>
    </source>
</reference>
<accession>A0A1R3JUE4</accession>
<comment type="caution">
    <text evidence="2">The sequence shown here is derived from an EMBL/GenBank/DDBJ whole genome shotgun (WGS) entry which is preliminary data.</text>
</comment>
<dbReference type="Proteomes" id="UP000187203">
    <property type="component" value="Unassembled WGS sequence"/>
</dbReference>
<dbReference type="AlphaFoldDB" id="A0A1R3JUE4"/>
<dbReference type="PANTHER" id="PTHR31672">
    <property type="entry name" value="BNACNNG10540D PROTEIN"/>
    <property type="match status" value="1"/>
</dbReference>
<dbReference type="Pfam" id="PF07734">
    <property type="entry name" value="FBA_1"/>
    <property type="match status" value="1"/>
</dbReference>
<feature type="domain" description="F-box associated beta-propeller type 1" evidence="1">
    <location>
        <begin position="15"/>
        <end position="240"/>
    </location>
</feature>
<dbReference type="OrthoDB" id="610337at2759"/>
<name>A0A1R3JUE4_9ROSI</name>